<feature type="coiled-coil region" evidence="12">
    <location>
        <begin position="233"/>
        <end position="267"/>
    </location>
</feature>
<dbReference type="Proteomes" id="UP000075683">
    <property type="component" value="Unassembled WGS sequence"/>
</dbReference>
<evidence type="ECO:0000256" key="5">
    <source>
        <dbReference type="ARBA" id="ARBA00022729"/>
    </source>
</evidence>
<dbReference type="Gene3D" id="3.10.50.40">
    <property type="match status" value="1"/>
</dbReference>
<evidence type="ECO:0000256" key="11">
    <source>
        <dbReference type="HAMAP-Rule" id="MF_01145"/>
    </source>
</evidence>
<evidence type="ECO:0000256" key="8">
    <source>
        <dbReference type="ARBA" id="ARBA00023139"/>
    </source>
</evidence>
<keyword evidence="10 11" id="KW-0449">Lipoprotein</keyword>
<dbReference type="AlphaFoldDB" id="A0A150M458"/>
<comment type="catalytic activity">
    <reaction evidence="1 11">
        <text>[protein]-peptidylproline (omega=180) = [protein]-peptidylproline (omega=0)</text>
        <dbReference type="Rhea" id="RHEA:16237"/>
        <dbReference type="Rhea" id="RHEA-COMP:10747"/>
        <dbReference type="Rhea" id="RHEA-COMP:10748"/>
        <dbReference type="ChEBI" id="CHEBI:83833"/>
        <dbReference type="ChEBI" id="CHEBI:83834"/>
        <dbReference type="EC" id="5.2.1.8"/>
    </reaction>
</comment>
<dbReference type="EMBL" id="LQYT01000043">
    <property type="protein sequence ID" value="KYD19185.1"/>
    <property type="molecule type" value="Genomic_DNA"/>
</dbReference>
<evidence type="ECO:0000313" key="15">
    <source>
        <dbReference type="EMBL" id="KYD19185.1"/>
    </source>
</evidence>
<dbReference type="PANTHER" id="PTHR47245">
    <property type="entry name" value="PEPTIDYLPROLYL ISOMERASE"/>
    <property type="match status" value="1"/>
</dbReference>
<keyword evidence="6 11" id="KW-0697">Rotamase</keyword>
<organism evidence="15 16">
    <name type="scientific">Caldibacillus debilis</name>
    <dbReference type="NCBI Taxonomy" id="301148"/>
    <lineage>
        <taxon>Bacteria</taxon>
        <taxon>Bacillati</taxon>
        <taxon>Bacillota</taxon>
        <taxon>Bacilli</taxon>
        <taxon>Bacillales</taxon>
        <taxon>Bacillaceae</taxon>
        <taxon>Caldibacillus</taxon>
    </lineage>
</organism>
<dbReference type="PATRIC" id="fig|301148.3.peg.3513"/>
<feature type="chain" id="PRO_5008866822" description="Foldase protein PrsA" evidence="13">
    <location>
        <begin position="20"/>
        <end position="285"/>
    </location>
</feature>
<keyword evidence="7 11" id="KW-0472">Membrane</keyword>
<dbReference type="PANTHER" id="PTHR47245:SF1">
    <property type="entry name" value="FOLDASE PROTEIN PRSA"/>
    <property type="match status" value="1"/>
</dbReference>
<keyword evidence="9 11" id="KW-0413">Isomerase</keyword>
<evidence type="ECO:0000256" key="7">
    <source>
        <dbReference type="ARBA" id="ARBA00023136"/>
    </source>
</evidence>
<dbReference type="InterPro" id="IPR027304">
    <property type="entry name" value="Trigger_fact/SurA_dom_sf"/>
</dbReference>
<dbReference type="GO" id="GO:0005886">
    <property type="term" value="C:plasma membrane"/>
    <property type="evidence" value="ECO:0007669"/>
    <property type="project" value="UniProtKB-SubCell"/>
</dbReference>
<feature type="signal peptide" evidence="13">
    <location>
        <begin position="1"/>
        <end position="19"/>
    </location>
</feature>
<comment type="subcellular location">
    <subcellularLocation>
        <location evidence="2 11">Cell membrane</location>
        <topology evidence="2 11">Lipid-anchor</topology>
    </subcellularLocation>
</comment>
<keyword evidence="5 11" id="KW-0732">Signal</keyword>
<evidence type="ECO:0000256" key="1">
    <source>
        <dbReference type="ARBA" id="ARBA00000971"/>
    </source>
</evidence>
<name>A0A150M458_9BACI</name>
<dbReference type="InterPro" id="IPR000297">
    <property type="entry name" value="PPIase_PpiC"/>
</dbReference>
<dbReference type="InterPro" id="IPR023059">
    <property type="entry name" value="Foldase_PrsA"/>
</dbReference>
<gene>
    <name evidence="11" type="primary">prsA</name>
    <name evidence="15" type="ORF">B4135_2109</name>
</gene>
<dbReference type="HAMAP" id="MF_01145">
    <property type="entry name" value="Foldase_PrsA"/>
    <property type="match status" value="1"/>
</dbReference>
<dbReference type="RefSeq" id="WP_020156741.1">
    <property type="nucleotide sequence ID" value="NZ_LQYT01000043.1"/>
</dbReference>
<evidence type="ECO:0000259" key="14">
    <source>
        <dbReference type="PROSITE" id="PS50198"/>
    </source>
</evidence>
<evidence type="ECO:0000256" key="9">
    <source>
        <dbReference type="ARBA" id="ARBA00023235"/>
    </source>
</evidence>
<accession>A0A150M458</accession>
<dbReference type="SUPFAM" id="SSF109998">
    <property type="entry name" value="Triger factor/SurA peptide-binding domain-like"/>
    <property type="match status" value="1"/>
</dbReference>
<dbReference type="GO" id="GO:0006457">
    <property type="term" value="P:protein folding"/>
    <property type="evidence" value="ECO:0007669"/>
    <property type="project" value="UniProtKB-UniRule"/>
</dbReference>
<dbReference type="EC" id="5.2.1.8" evidence="11"/>
<dbReference type="GO" id="GO:0003755">
    <property type="term" value="F:peptidyl-prolyl cis-trans isomerase activity"/>
    <property type="evidence" value="ECO:0007669"/>
    <property type="project" value="UniProtKB-UniRule"/>
</dbReference>
<dbReference type="PROSITE" id="PS51257">
    <property type="entry name" value="PROKAR_LIPOPROTEIN"/>
    <property type="match status" value="1"/>
</dbReference>
<evidence type="ECO:0000313" key="16">
    <source>
        <dbReference type="Proteomes" id="UP000075683"/>
    </source>
</evidence>
<sequence length="285" mass="32419">MKKKMIFCLVLLFGIIALAACGNKENIVESEAGNITKDEFYKVLKDRYGKATLQELVYKKVLEDKYDVSDKEVEAELKKIKDELGDSFEYAMMQSGYQDEDDLKDAIKFNLLQQKAAFDGVKVTDEELRQQYNMETKTVTARHILVKDEKTAKEVLEKLKGGEKFEDLAKKYSTDTATKDKGGDLGELNPDELERAFAVAAFQLNENQISEPVKTTYGYHIIQATKVETKKDVKSFDEMKDELTEKVKNAKVDSAKMQEKLDQLIKDAGVKINDKDLKDLFTSES</sequence>
<dbReference type="PROSITE" id="PS50198">
    <property type="entry name" value="PPIC_PPIASE_2"/>
    <property type="match status" value="1"/>
</dbReference>
<dbReference type="Pfam" id="PF00639">
    <property type="entry name" value="Rotamase"/>
    <property type="match status" value="1"/>
</dbReference>
<comment type="function">
    <text evidence="11">Plays a major role in protein secretion by helping the post-translocational extracellular folding of several secreted proteins.</text>
</comment>
<dbReference type="PROSITE" id="PS01096">
    <property type="entry name" value="PPIC_PPIASE_1"/>
    <property type="match status" value="1"/>
</dbReference>
<comment type="similarity">
    <text evidence="3 11">Belongs to the PrsA family.</text>
</comment>
<evidence type="ECO:0000256" key="10">
    <source>
        <dbReference type="ARBA" id="ARBA00023288"/>
    </source>
</evidence>
<comment type="caution">
    <text evidence="15">The sequence shown here is derived from an EMBL/GenBank/DDBJ whole genome shotgun (WGS) entry which is preliminary data.</text>
</comment>
<keyword evidence="4 11" id="KW-1003">Cell membrane</keyword>
<evidence type="ECO:0000256" key="3">
    <source>
        <dbReference type="ARBA" id="ARBA00006071"/>
    </source>
</evidence>
<keyword evidence="8 11" id="KW-0564">Palmitate</keyword>
<evidence type="ECO:0000256" key="12">
    <source>
        <dbReference type="SAM" id="Coils"/>
    </source>
</evidence>
<evidence type="ECO:0000256" key="13">
    <source>
        <dbReference type="SAM" id="SignalP"/>
    </source>
</evidence>
<dbReference type="InterPro" id="IPR050245">
    <property type="entry name" value="PrsA_foldase"/>
</dbReference>
<dbReference type="InterPro" id="IPR046357">
    <property type="entry name" value="PPIase_dom_sf"/>
</dbReference>
<evidence type="ECO:0000256" key="4">
    <source>
        <dbReference type="ARBA" id="ARBA00022475"/>
    </source>
</evidence>
<dbReference type="InterPro" id="IPR023058">
    <property type="entry name" value="PPIase_PpiC_CS"/>
</dbReference>
<dbReference type="STRING" id="301148.B4135_2109"/>
<evidence type="ECO:0000256" key="2">
    <source>
        <dbReference type="ARBA" id="ARBA00004193"/>
    </source>
</evidence>
<feature type="domain" description="PpiC" evidence="14">
    <location>
        <begin position="136"/>
        <end position="226"/>
    </location>
</feature>
<protein>
    <recommendedName>
        <fullName evidence="11">Foldase protein PrsA</fullName>
        <ecNumber evidence="11">5.2.1.8</ecNumber>
    </recommendedName>
</protein>
<reference evidence="15 16" key="1">
    <citation type="submission" date="2016-01" db="EMBL/GenBank/DDBJ databases">
        <title>Draft Genome Sequences of Seven Thermophilic Sporeformers Isolated from Foods.</title>
        <authorList>
            <person name="Berendsen E.M."/>
            <person name="Wells-Bennik M.H."/>
            <person name="Krawcyk A.O."/>
            <person name="De Jong A."/>
            <person name="Holsappel S."/>
            <person name="Eijlander R.T."/>
            <person name="Kuipers O.P."/>
        </authorList>
    </citation>
    <scope>NUCLEOTIDE SEQUENCE [LARGE SCALE GENOMIC DNA]</scope>
    <source>
        <strain evidence="15 16">B4135</strain>
    </source>
</reference>
<dbReference type="SUPFAM" id="SSF54534">
    <property type="entry name" value="FKBP-like"/>
    <property type="match status" value="1"/>
</dbReference>
<evidence type="ECO:0000256" key="6">
    <source>
        <dbReference type="ARBA" id="ARBA00023110"/>
    </source>
</evidence>
<proteinExistence type="inferred from homology"/>
<keyword evidence="12" id="KW-0175">Coiled coil</keyword>